<proteinExistence type="predicted"/>
<feature type="transmembrane region" description="Helical" evidence="1">
    <location>
        <begin position="67"/>
        <end position="91"/>
    </location>
</feature>
<accession>A0A8D9EU82</accession>
<protein>
    <submittedName>
        <fullName evidence="3">Uncharacterized protein</fullName>
    </submittedName>
</protein>
<dbReference type="EMBL" id="HBUF01565235">
    <property type="protein sequence ID" value="CAG6764250.1"/>
    <property type="molecule type" value="Transcribed_RNA"/>
</dbReference>
<feature type="signal peptide" evidence="2">
    <location>
        <begin position="1"/>
        <end position="20"/>
    </location>
</feature>
<keyword evidence="2" id="KW-0732">Signal</keyword>
<organism evidence="3">
    <name type="scientific">Cacopsylla melanoneura</name>
    <dbReference type="NCBI Taxonomy" id="428564"/>
    <lineage>
        <taxon>Eukaryota</taxon>
        <taxon>Metazoa</taxon>
        <taxon>Ecdysozoa</taxon>
        <taxon>Arthropoda</taxon>
        <taxon>Hexapoda</taxon>
        <taxon>Insecta</taxon>
        <taxon>Pterygota</taxon>
        <taxon>Neoptera</taxon>
        <taxon>Paraneoptera</taxon>
        <taxon>Hemiptera</taxon>
        <taxon>Sternorrhyncha</taxon>
        <taxon>Psylloidea</taxon>
        <taxon>Psyllidae</taxon>
        <taxon>Psyllinae</taxon>
        <taxon>Cacopsylla</taxon>
    </lineage>
</organism>
<reference evidence="3" key="1">
    <citation type="submission" date="2021-05" db="EMBL/GenBank/DDBJ databases">
        <authorList>
            <person name="Alioto T."/>
            <person name="Alioto T."/>
            <person name="Gomez Garrido J."/>
        </authorList>
    </citation>
    <scope>NUCLEOTIDE SEQUENCE</scope>
</reference>
<dbReference type="AlphaFoldDB" id="A0A8D9EU82"/>
<name>A0A8D9EU82_9HEMI</name>
<feature type="transmembrane region" description="Helical" evidence="1">
    <location>
        <begin position="35"/>
        <end position="55"/>
    </location>
</feature>
<keyword evidence="1" id="KW-0472">Membrane</keyword>
<evidence type="ECO:0000256" key="2">
    <source>
        <dbReference type="SAM" id="SignalP"/>
    </source>
</evidence>
<evidence type="ECO:0000256" key="1">
    <source>
        <dbReference type="SAM" id="Phobius"/>
    </source>
</evidence>
<keyword evidence="1" id="KW-1133">Transmembrane helix</keyword>
<sequence>MNTIHLQVLLFLLTLMQNISYLCNMSDSCLKLVGFIYKISYALFLLIAPCFSLSPCTFWSQNINTSLSLLFVFIQFNVKPIAFQVLFYVFVNLLDYGLHC</sequence>
<evidence type="ECO:0000313" key="3">
    <source>
        <dbReference type="EMBL" id="CAG6764250.1"/>
    </source>
</evidence>
<keyword evidence="1" id="KW-0812">Transmembrane</keyword>
<feature type="chain" id="PRO_5034764190" evidence="2">
    <location>
        <begin position="21"/>
        <end position="100"/>
    </location>
</feature>